<dbReference type="STRING" id="1073574.GOARA_013_00770"/>
<evidence type="ECO:0000256" key="1">
    <source>
        <dbReference type="SAM" id="Phobius"/>
    </source>
</evidence>
<keyword evidence="1" id="KW-1133">Transmembrane helix</keyword>
<keyword evidence="1" id="KW-0472">Membrane</keyword>
<dbReference type="PANTHER" id="PTHR34989:SF1">
    <property type="entry name" value="PROTEIN HDED"/>
    <property type="match status" value="1"/>
</dbReference>
<feature type="transmembrane region" description="Helical" evidence="1">
    <location>
        <begin position="133"/>
        <end position="154"/>
    </location>
</feature>
<dbReference type="EMBL" id="BAEE01000013">
    <property type="protein sequence ID" value="GAB08633.1"/>
    <property type="molecule type" value="Genomic_DNA"/>
</dbReference>
<dbReference type="PANTHER" id="PTHR34989">
    <property type="entry name" value="PROTEIN HDED"/>
    <property type="match status" value="1"/>
</dbReference>
<dbReference type="AlphaFoldDB" id="G7GYF8"/>
<comment type="caution">
    <text evidence="2">The sequence shown here is derived from an EMBL/GenBank/DDBJ whole genome shotgun (WGS) entry which is preliminary data.</text>
</comment>
<protein>
    <recommendedName>
        <fullName evidence="4">DUF308 domain-containing protein</fullName>
    </recommendedName>
</protein>
<dbReference type="InterPro" id="IPR005325">
    <property type="entry name" value="DUF308_memb"/>
</dbReference>
<feature type="transmembrane region" description="Helical" evidence="1">
    <location>
        <begin position="76"/>
        <end position="96"/>
    </location>
</feature>
<organism evidence="2 3">
    <name type="scientific">Gordonia araii NBRC 100433</name>
    <dbReference type="NCBI Taxonomy" id="1073574"/>
    <lineage>
        <taxon>Bacteria</taxon>
        <taxon>Bacillati</taxon>
        <taxon>Actinomycetota</taxon>
        <taxon>Actinomycetes</taxon>
        <taxon>Mycobacteriales</taxon>
        <taxon>Gordoniaceae</taxon>
        <taxon>Gordonia</taxon>
    </lineage>
</organism>
<gene>
    <name evidence="2" type="ORF">GOARA_013_00770</name>
</gene>
<dbReference type="RefSeq" id="WP_007320710.1">
    <property type="nucleotide sequence ID" value="NZ_BAEE01000013.1"/>
</dbReference>
<feature type="transmembrane region" description="Helical" evidence="1">
    <location>
        <begin position="160"/>
        <end position="180"/>
    </location>
</feature>
<sequence>MTIADYERQIPETVVGAVRGTVIFSALVGIAVGVIALFWPSATINVIGILLGIALIAAGLFRLYQSFAATYLSGGLRFALGLIGLAIIWAGIVVLWSPDERVWYLAVFIGVGWIFQGFADLFSATTGSRHTSVWLAVLSGVVSIAAGIILLVWPNLGLSTFIWVSAILLIIVSIVSLLTLPKKV</sequence>
<evidence type="ECO:0000313" key="3">
    <source>
        <dbReference type="Proteomes" id="UP000035088"/>
    </source>
</evidence>
<dbReference type="InterPro" id="IPR052712">
    <property type="entry name" value="Acid_resist_chaperone_HdeD"/>
</dbReference>
<dbReference type="GO" id="GO:0005886">
    <property type="term" value="C:plasma membrane"/>
    <property type="evidence" value="ECO:0007669"/>
    <property type="project" value="TreeGrafter"/>
</dbReference>
<proteinExistence type="predicted"/>
<accession>G7GYF8</accession>
<dbReference type="Pfam" id="PF03729">
    <property type="entry name" value="DUF308"/>
    <property type="match status" value="2"/>
</dbReference>
<feature type="transmembrane region" description="Helical" evidence="1">
    <location>
        <begin position="46"/>
        <end position="64"/>
    </location>
</feature>
<keyword evidence="1" id="KW-0812">Transmembrane</keyword>
<evidence type="ECO:0000313" key="2">
    <source>
        <dbReference type="EMBL" id="GAB08633.1"/>
    </source>
</evidence>
<dbReference type="OrthoDB" id="3577181at2"/>
<name>G7GYF8_9ACTN</name>
<evidence type="ECO:0008006" key="4">
    <source>
        <dbReference type="Google" id="ProtNLM"/>
    </source>
</evidence>
<keyword evidence="3" id="KW-1185">Reference proteome</keyword>
<dbReference type="Proteomes" id="UP000035088">
    <property type="component" value="Unassembled WGS sequence"/>
</dbReference>
<reference evidence="2 3" key="1">
    <citation type="submission" date="2011-11" db="EMBL/GenBank/DDBJ databases">
        <title>Whole genome shotgun sequence of Gordonia araii NBRC 100433.</title>
        <authorList>
            <person name="Yoshida Y."/>
            <person name="Hosoyama A."/>
            <person name="Tsuchikane K."/>
            <person name="Katsumata H."/>
            <person name="Yamazaki S."/>
            <person name="Fujita N."/>
        </authorList>
    </citation>
    <scope>NUCLEOTIDE SEQUENCE [LARGE SCALE GENOMIC DNA]</scope>
    <source>
        <strain evidence="2 3">NBRC 100433</strain>
    </source>
</reference>
<feature type="transmembrane region" description="Helical" evidence="1">
    <location>
        <begin position="21"/>
        <end position="40"/>
    </location>
</feature>
<feature type="transmembrane region" description="Helical" evidence="1">
    <location>
        <begin position="102"/>
        <end position="121"/>
    </location>
</feature>